<evidence type="ECO:0000313" key="2">
    <source>
        <dbReference type="EMBL" id="KAJ7319234.1"/>
    </source>
</evidence>
<feature type="transmembrane region" description="Helical" evidence="1">
    <location>
        <begin position="40"/>
        <end position="60"/>
    </location>
</feature>
<keyword evidence="1" id="KW-1133">Transmembrane helix</keyword>
<dbReference type="EMBL" id="JARIHO010000054">
    <property type="protein sequence ID" value="KAJ7319234.1"/>
    <property type="molecule type" value="Genomic_DNA"/>
</dbReference>
<keyword evidence="3" id="KW-1185">Reference proteome</keyword>
<sequence length="104" mass="11395">PDIAGIGVRAAIYIQNLLGFIPAISALWDGEIAPYELEAVETQSITILITSFALLVSAVIEAQSPGLLRLSVFHANVILSLSWMNNTNTFIYFLLYVQKRSQLG</sequence>
<feature type="non-terminal residue" evidence="2">
    <location>
        <position position="1"/>
    </location>
</feature>
<protein>
    <submittedName>
        <fullName evidence="2">Uncharacterized protein</fullName>
    </submittedName>
</protein>
<dbReference type="AlphaFoldDB" id="A0AAD7EFN4"/>
<accession>A0AAD7EFN4</accession>
<reference evidence="2" key="1">
    <citation type="submission" date="2023-03" db="EMBL/GenBank/DDBJ databases">
        <title>Massive genome expansion in bonnet fungi (Mycena s.s.) driven by repeated elements and novel gene families across ecological guilds.</title>
        <authorList>
            <consortium name="Lawrence Berkeley National Laboratory"/>
            <person name="Harder C.B."/>
            <person name="Miyauchi S."/>
            <person name="Viragh M."/>
            <person name="Kuo A."/>
            <person name="Thoen E."/>
            <person name="Andreopoulos B."/>
            <person name="Lu D."/>
            <person name="Skrede I."/>
            <person name="Drula E."/>
            <person name="Henrissat B."/>
            <person name="Morin E."/>
            <person name="Kohler A."/>
            <person name="Barry K."/>
            <person name="LaButti K."/>
            <person name="Morin E."/>
            <person name="Salamov A."/>
            <person name="Lipzen A."/>
            <person name="Mereny Z."/>
            <person name="Hegedus B."/>
            <person name="Baldrian P."/>
            <person name="Stursova M."/>
            <person name="Weitz H."/>
            <person name="Taylor A."/>
            <person name="Grigoriev I.V."/>
            <person name="Nagy L.G."/>
            <person name="Martin F."/>
            <person name="Kauserud H."/>
        </authorList>
    </citation>
    <scope>NUCLEOTIDE SEQUENCE</scope>
    <source>
        <strain evidence="2">CBHHK002</strain>
    </source>
</reference>
<comment type="caution">
    <text evidence="2">The sequence shown here is derived from an EMBL/GenBank/DDBJ whole genome shotgun (WGS) entry which is preliminary data.</text>
</comment>
<evidence type="ECO:0000313" key="3">
    <source>
        <dbReference type="Proteomes" id="UP001218218"/>
    </source>
</evidence>
<dbReference type="Proteomes" id="UP001218218">
    <property type="component" value="Unassembled WGS sequence"/>
</dbReference>
<proteinExistence type="predicted"/>
<keyword evidence="1" id="KW-0812">Transmembrane</keyword>
<evidence type="ECO:0000256" key="1">
    <source>
        <dbReference type="SAM" id="Phobius"/>
    </source>
</evidence>
<keyword evidence="1" id="KW-0472">Membrane</keyword>
<feature type="non-terminal residue" evidence="2">
    <location>
        <position position="104"/>
    </location>
</feature>
<organism evidence="2 3">
    <name type="scientific">Mycena albidolilacea</name>
    <dbReference type="NCBI Taxonomy" id="1033008"/>
    <lineage>
        <taxon>Eukaryota</taxon>
        <taxon>Fungi</taxon>
        <taxon>Dikarya</taxon>
        <taxon>Basidiomycota</taxon>
        <taxon>Agaricomycotina</taxon>
        <taxon>Agaricomycetes</taxon>
        <taxon>Agaricomycetidae</taxon>
        <taxon>Agaricales</taxon>
        <taxon>Marasmiineae</taxon>
        <taxon>Mycenaceae</taxon>
        <taxon>Mycena</taxon>
    </lineage>
</organism>
<name>A0AAD7EFN4_9AGAR</name>
<feature type="transmembrane region" description="Helical" evidence="1">
    <location>
        <begin position="72"/>
        <end position="97"/>
    </location>
</feature>
<gene>
    <name evidence="2" type="ORF">DFH08DRAFT_662778</name>
</gene>
<feature type="transmembrane region" description="Helical" evidence="1">
    <location>
        <begin position="6"/>
        <end position="28"/>
    </location>
</feature>